<sequence length="445" mass="47824">MPTARRTLGALAAVTAPFAWTALAPFGASSARRVRCREARARGARRALPEDLAALFRSRAAAVEALEAAEWREASGVRKPSARLWPSVTPVGGSKLAVFGGLNATNRRMLDELWLLEEKRDGWAWTPVQPVGRVPPGRAHHDAAQVGRWLVIHGGLLENGCRSDDTWRVDLAAEPPQWQALGTSALTPDRPIPRYHHSFLSGSAGVVALFGGHDFARRALDDLWLLEAGAEANPDLIGWQEVEVYPRPAPRAYHAAAWVDEGMFLCGGELQDGSCCCEMWLFDLERLGWRRSTRDLAEGRQRHALCAAGGGVVALAGGRGNKAGDARPVDVALLQLKVEEGKVSCVELQAPDASTEVRQEAELLRLDSGHVVLFGGNEGQLVDQFGDGYHQLGLGGTLLAELPPGGASCAWRRPGGPLGLALGAAVARLSCGVLPGASGWLWWRW</sequence>
<comment type="caution">
    <text evidence="1">The sequence shown here is derived from an EMBL/GenBank/DDBJ whole genome shotgun (WGS) entry which is preliminary data.</text>
</comment>
<dbReference type="Gene3D" id="2.120.10.80">
    <property type="entry name" value="Kelch-type beta propeller"/>
    <property type="match status" value="1"/>
</dbReference>
<name>A0AA36INF2_9DINO</name>
<dbReference type="EMBL" id="CAUJNA010002112">
    <property type="protein sequence ID" value="CAJ1390628.1"/>
    <property type="molecule type" value="Genomic_DNA"/>
</dbReference>
<dbReference type="PANTHER" id="PTHR46175:SF4">
    <property type="entry name" value="BACTERIOOPSIN TRANSCRIPTIONAL ACTIVATOR"/>
    <property type="match status" value="1"/>
</dbReference>
<accession>A0AA36INF2</accession>
<reference evidence="1" key="1">
    <citation type="submission" date="2023-08" db="EMBL/GenBank/DDBJ databases">
        <authorList>
            <person name="Chen Y."/>
            <person name="Shah S."/>
            <person name="Dougan E. K."/>
            <person name="Thang M."/>
            <person name="Chan C."/>
        </authorList>
    </citation>
    <scope>NUCLEOTIDE SEQUENCE</scope>
</reference>
<organism evidence="1 2">
    <name type="scientific">Effrenium voratum</name>
    <dbReference type="NCBI Taxonomy" id="2562239"/>
    <lineage>
        <taxon>Eukaryota</taxon>
        <taxon>Sar</taxon>
        <taxon>Alveolata</taxon>
        <taxon>Dinophyceae</taxon>
        <taxon>Suessiales</taxon>
        <taxon>Symbiodiniaceae</taxon>
        <taxon>Effrenium</taxon>
    </lineage>
</organism>
<dbReference type="SUPFAM" id="SSF117281">
    <property type="entry name" value="Kelch motif"/>
    <property type="match status" value="1"/>
</dbReference>
<gene>
    <name evidence="1" type="ORF">EVOR1521_LOCUS15991</name>
</gene>
<dbReference type="PANTHER" id="PTHR46175">
    <property type="entry name" value="BACTERIOOPSIN TRANSCRIPTIONAL ACTIVATOR"/>
    <property type="match status" value="1"/>
</dbReference>
<evidence type="ECO:0008006" key="3">
    <source>
        <dbReference type="Google" id="ProtNLM"/>
    </source>
</evidence>
<dbReference type="Pfam" id="PF24681">
    <property type="entry name" value="Kelch_KLHDC2_KLHL20_DRC7"/>
    <property type="match status" value="1"/>
</dbReference>
<dbReference type="Proteomes" id="UP001178507">
    <property type="component" value="Unassembled WGS sequence"/>
</dbReference>
<evidence type="ECO:0000313" key="1">
    <source>
        <dbReference type="EMBL" id="CAJ1390628.1"/>
    </source>
</evidence>
<proteinExistence type="predicted"/>
<dbReference type="AlphaFoldDB" id="A0AA36INF2"/>
<evidence type="ECO:0000313" key="2">
    <source>
        <dbReference type="Proteomes" id="UP001178507"/>
    </source>
</evidence>
<protein>
    <recommendedName>
        <fullName evidence="3">Galactose oxidase</fullName>
    </recommendedName>
</protein>
<dbReference type="InterPro" id="IPR015915">
    <property type="entry name" value="Kelch-typ_b-propeller"/>
</dbReference>
<keyword evidence="2" id="KW-1185">Reference proteome</keyword>